<dbReference type="EMBL" id="CM004393">
    <property type="protein sequence ID" value="OAY45625.1"/>
    <property type="molecule type" value="Genomic_DNA"/>
</dbReference>
<dbReference type="AlphaFoldDB" id="A0A2C9VJE6"/>
<proteinExistence type="predicted"/>
<name>A0A2C9VJE6_MANES</name>
<organism evidence="1">
    <name type="scientific">Manihot esculenta</name>
    <name type="common">Cassava</name>
    <name type="synonym">Jatropha manihot</name>
    <dbReference type="NCBI Taxonomy" id="3983"/>
    <lineage>
        <taxon>Eukaryota</taxon>
        <taxon>Viridiplantae</taxon>
        <taxon>Streptophyta</taxon>
        <taxon>Embryophyta</taxon>
        <taxon>Tracheophyta</taxon>
        <taxon>Spermatophyta</taxon>
        <taxon>Magnoliopsida</taxon>
        <taxon>eudicotyledons</taxon>
        <taxon>Gunneridae</taxon>
        <taxon>Pentapetalae</taxon>
        <taxon>rosids</taxon>
        <taxon>fabids</taxon>
        <taxon>Malpighiales</taxon>
        <taxon>Euphorbiaceae</taxon>
        <taxon>Crotonoideae</taxon>
        <taxon>Manihoteae</taxon>
        <taxon>Manihot</taxon>
    </lineage>
</organism>
<evidence type="ECO:0000313" key="1">
    <source>
        <dbReference type="EMBL" id="OAY45625.1"/>
    </source>
</evidence>
<gene>
    <name evidence="1" type="ORF">MANES_07G077400</name>
</gene>
<protein>
    <submittedName>
        <fullName evidence="1">Uncharacterized protein</fullName>
    </submittedName>
</protein>
<sequence>MLLPPYMFIIDILQLSKHAPLLEKDCPQNLIDRVGSYNQRELILAYVCFLHTILLKDFDCFIVVHHKTCISKKKNCCKGLKR</sequence>
<reference evidence="1" key="1">
    <citation type="submission" date="2016-02" db="EMBL/GenBank/DDBJ databases">
        <title>WGS assembly of Manihot esculenta.</title>
        <authorList>
            <person name="Bredeson J.V."/>
            <person name="Prochnik S.E."/>
            <person name="Lyons J.B."/>
            <person name="Schmutz J."/>
            <person name="Grimwood J."/>
            <person name="Vrebalov J."/>
            <person name="Bart R.S."/>
            <person name="Amuge T."/>
            <person name="Ferguson M.E."/>
            <person name="Green R."/>
            <person name="Putnam N."/>
            <person name="Stites J."/>
            <person name="Rounsley S."/>
            <person name="Rokhsar D.S."/>
        </authorList>
    </citation>
    <scope>NUCLEOTIDE SEQUENCE [LARGE SCALE GENOMIC DNA]</scope>
    <source>
        <tissue evidence="1">Leaf</tissue>
    </source>
</reference>
<accession>A0A2C9VJE6</accession>